<dbReference type="EMBL" id="LT598483">
    <property type="protein sequence ID" value="SCU77999.1"/>
    <property type="molecule type" value="Genomic_DNA"/>
</dbReference>
<protein>
    <submittedName>
        <fullName evidence="1">LAME_0A02938g1_1</fullName>
    </submittedName>
</protein>
<evidence type="ECO:0000313" key="2">
    <source>
        <dbReference type="Proteomes" id="UP000191144"/>
    </source>
</evidence>
<reference evidence="2" key="1">
    <citation type="submission" date="2016-03" db="EMBL/GenBank/DDBJ databases">
        <authorList>
            <person name="Devillers Hugo."/>
        </authorList>
    </citation>
    <scope>NUCLEOTIDE SEQUENCE [LARGE SCALE GENOMIC DNA]</scope>
</reference>
<dbReference type="Proteomes" id="UP000191144">
    <property type="component" value="Chromosome A"/>
</dbReference>
<accession>A0A1G4IMV9</accession>
<name>A0A1G4IMV9_9SACH</name>
<gene>
    <name evidence="1" type="ORF">LAME_0A02938G</name>
</gene>
<dbReference type="AlphaFoldDB" id="A0A1G4IMV9"/>
<proteinExistence type="predicted"/>
<dbReference type="OrthoDB" id="4063618at2759"/>
<sequence length="209" mass="23794">MTDFQNLVEKDAQIRYAFNAIRRYKSNEPSDADDEKKSRHKRNIIAVDDNLKINYEMVKTAPGTFIESSLSASKNKVSKEKAWKVAKTKTNYYKKRLSNMNEQFVAELEASGTNSASNAPNESLETSSASSVIDLASQEQQTQWLCELQKTLIEEYRALLQEEKKWFLKKEVLLDANVKLDLYATRDGGRDTELQLSTGEATEMCSFPV</sequence>
<keyword evidence="2" id="KW-1185">Reference proteome</keyword>
<organism evidence="1 2">
    <name type="scientific">Lachancea meyersii CBS 8951</name>
    <dbReference type="NCBI Taxonomy" id="1266667"/>
    <lineage>
        <taxon>Eukaryota</taxon>
        <taxon>Fungi</taxon>
        <taxon>Dikarya</taxon>
        <taxon>Ascomycota</taxon>
        <taxon>Saccharomycotina</taxon>
        <taxon>Saccharomycetes</taxon>
        <taxon>Saccharomycetales</taxon>
        <taxon>Saccharomycetaceae</taxon>
        <taxon>Lachancea</taxon>
    </lineage>
</organism>
<evidence type="ECO:0000313" key="1">
    <source>
        <dbReference type="EMBL" id="SCU77999.1"/>
    </source>
</evidence>